<dbReference type="InterPro" id="IPR051450">
    <property type="entry name" value="Gfo/Idh/MocA_Oxidoreductases"/>
</dbReference>
<comment type="caution">
    <text evidence="2">The sequence shown here is derived from an EMBL/GenBank/DDBJ whole genome shotgun (WGS) entry which is preliminary data.</text>
</comment>
<reference evidence="2 3" key="1">
    <citation type="submission" date="2015-09" db="EMBL/GenBank/DDBJ databases">
        <title>Genome sequencing project for genomic taxonomy and phylogenomics of Bacillus-like bacteria.</title>
        <authorList>
            <person name="Liu B."/>
            <person name="Wang J."/>
            <person name="Zhu Y."/>
            <person name="Liu G."/>
            <person name="Chen Q."/>
            <person name="Chen Z."/>
            <person name="Lan J."/>
            <person name="Che J."/>
            <person name="Ge C."/>
            <person name="Shi H."/>
            <person name="Pan Z."/>
            <person name="Liu X."/>
        </authorList>
    </citation>
    <scope>NUCLEOTIDE SEQUENCE [LARGE SCALE GENOMIC DNA]</scope>
    <source>
        <strain evidence="2 3">LMG 18435</strain>
    </source>
</reference>
<dbReference type="SUPFAM" id="SSF55347">
    <property type="entry name" value="Glyceraldehyde-3-phosphate dehydrogenase-like, C-terminal domain"/>
    <property type="match status" value="1"/>
</dbReference>
<dbReference type="STRING" id="157838.AN964_12785"/>
<dbReference type="InterPro" id="IPR001736">
    <property type="entry name" value="PLipase_D/transphosphatidylase"/>
</dbReference>
<dbReference type="Proteomes" id="UP000051888">
    <property type="component" value="Unassembled WGS sequence"/>
</dbReference>
<dbReference type="PANTHER" id="PTHR43377:SF1">
    <property type="entry name" value="BILIVERDIN REDUCTASE A"/>
    <property type="match status" value="1"/>
</dbReference>
<organism evidence="2 3">
    <name type="scientific">Heyndrickxia shackletonii</name>
    <dbReference type="NCBI Taxonomy" id="157838"/>
    <lineage>
        <taxon>Bacteria</taxon>
        <taxon>Bacillati</taxon>
        <taxon>Bacillota</taxon>
        <taxon>Bacilli</taxon>
        <taxon>Bacillales</taxon>
        <taxon>Bacillaceae</taxon>
        <taxon>Heyndrickxia</taxon>
    </lineage>
</organism>
<protein>
    <submittedName>
        <fullName evidence="2">Oxidoreductase</fullName>
    </submittedName>
</protein>
<dbReference type="InterPro" id="IPR036291">
    <property type="entry name" value="NAD(P)-bd_dom_sf"/>
</dbReference>
<dbReference type="EMBL" id="LJJC01000004">
    <property type="protein sequence ID" value="KQL54281.1"/>
    <property type="molecule type" value="Genomic_DNA"/>
</dbReference>
<evidence type="ECO:0000259" key="1">
    <source>
        <dbReference type="PROSITE" id="PS50035"/>
    </source>
</evidence>
<dbReference type="OrthoDB" id="9768836at2"/>
<name>A0A0Q3TKZ0_9BACI</name>
<dbReference type="PATRIC" id="fig|157838.3.peg.2839"/>
<gene>
    <name evidence="2" type="ORF">AN964_12785</name>
</gene>
<dbReference type="PANTHER" id="PTHR43377">
    <property type="entry name" value="BILIVERDIN REDUCTASE A"/>
    <property type="match status" value="1"/>
</dbReference>
<feature type="domain" description="PLD phosphodiesterase" evidence="1">
    <location>
        <begin position="47"/>
        <end position="74"/>
    </location>
</feature>
<dbReference type="SUPFAM" id="SSF51735">
    <property type="entry name" value="NAD(P)-binding Rossmann-fold domains"/>
    <property type="match status" value="1"/>
</dbReference>
<dbReference type="Gene3D" id="3.40.50.720">
    <property type="entry name" value="NAD(P)-binding Rossmann-like Domain"/>
    <property type="match status" value="1"/>
</dbReference>
<dbReference type="Gene3D" id="3.30.360.10">
    <property type="entry name" value="Dihydrodipicolinate Reductase, domain 2"/>
    <property type="match status" value="1"/>
</dbReference>
<dbReference type="Pfam" id="PF22725">
    <property type="entry name" value="GFO_IDH_MocA_C3"/>
    <property type="match status" value="1"/>
</dbReference>
<dbReference type="PROSITE" id="PS50035">
    <property type="entry name" value="PLD"/>
    <property type="match status" value="1"/>
</dbReference>
<proteinExistence type="predicted"/>
<evidence type="ECO:0000313" key="3">
    <source>
        <dbReference type="Proteomes" id="UP000051888"/>
    </source>
</evidence>
<dbReference type="RefSeq" id="WP_055740047.1">
    <property type="nucleotide sequence ID" value="NZ_JAAIWL010000030.1"/>
</dbReference>
<evidence type="ECO:0000313" key="2">
    <source>
        <dbReference type="EMBL" id="KQL54281.1"/>
    </source>
</evidence>
<accession>A0A0Q3TKZ0</accession>
<dbReference type="GO" id="GO:0006793">
    <property type="term" value="P:phosphorus metabolic process"/>
    <property type="evidence" value="ECO:0007669"/>
    <property type="project" value="UniProtKB-ARBA"/>
</dbReference>
<dbReference type="AlphaFoldDB" id="A0A0Q3TKZ0"/>
<keyword evidence="3" id="KW-1185">Reference proteome</keyword>
<dbReference type="GO" id="GO:0003824">
    <property type="term" value="F:catalytic activity"/>
    <property type="evidence" value="ECO:0007669"/>
    <property type="project" value="InterPro"/>
</dbReference>
<dbReference type="InterPro" id="IPR055170">
    <property type="entry name" value="GFO_IDH_MocA-like_dom"/>
</dbReference>
<sequence>MKFSVIGCQHVHIEIFIEEMLKLGHECAGIFELENMTLASSLAEKYNIPLVHDKMLLLDDAIQIVGCAGINNEKIDVIELCEKYRKHVMLDKPAVTNREDLARLKTVMKRGFIEVGMLLTERFRPSLSTLKKQLNEGVIGDLVSISMRKPHLLKQEERPLWHFSKQQSGGIVNDLFIHDFDLLRWLTGKEVRSITGYMAKNILSEYPSFFDTAGFQVIMEGGLAAQLYADWFTPEKSWTWGDGRIFVVGTKGTIEIRLEGDPLVSKDALYLQVTSQQELTAIEESSIPITITEDFLNRIHGQNSLLQHVDIIAATEATIRADECAEIIYRMKEKS</sequence>